<feature type="region of interest" description="Disordered" evidence="1">
    <location>
        <begin position="120"/>
        <end position="447"/>
    </location>
</feature>
<feature type="compositionally biased region" description="Basic and acidic residues" evidence="1">
    <location>
        <begin position="378"/>
        <end position="439"/>
    </location>
</feature>
<keyword evidence="3" id="KW-0966">Cell projection</keyword>
<dbReference type="PANTHER" id="PTHR38766">
    <property type="entry name" value="FLAGELLAR PROTEIN FLIO"/>
    <property type="match status" value="1"/>
</dbReference>
<evidence type="ECO:0000313" key="3">
    <source>
        <dbReference type="EMBL" id="SEM33526.1"/>
    </source>
</evidence>
<dbReference type="Proteomes" id="UP000199664">
    <property type="component" value="Unassembled WGS sequence"/>
</dbReference>
<feature type="compositionally biased region" description="Pro residues" evidence="1">
    <location>
        <begin position="134"/>
        <end position="163"/>
    </location>
</feature>
<protein>
    <submittedName>
        <fullName evidence="3">Flagellar biosynthesis protein, FliO</fullName>
    </submittedName>
</protein>
<dbReference type="InterPro" id="IPR052205">
    <property type="entry name" value="FliO/MopB"/>
</dbReference>
<dbReference type="RefSeq" id="WP_091840867.1">
    <property type="nucleotide sequence ID" value="NZ_FOAN01000010.1"/>
</dbReference>
<keyword evidence="3" id="KW-0282">Flagellum</keyword>
<feature type="transmembrane region" description="Helical" evidence="2">
    <location>
        <begin position="12"/>
        <end position="33"/>
    </location>
</feature>
<feature type="compositionally biased region" description="Pro residues" evidence="1">
    <location>
        <begin position="306"/>
        <end position="320"/>
    </location>
</feature>
<organism evidence="3 4">
    <name type="scientific">Bosea lupini</name>
    <dbReference type="NCBI Taxonomy" id="1036779"/>
    <lineage>
        <taxon>Bacteria</taxon>
        <taxon>Pseudomonadati</taxon>
        <taxon>Pseudomonadota</taxon>
        <taxon>Alphaproteobacteria</taxon>
        <taxon>Hyphomicrobiales</taxon>
        <taxon>Boseaceae</taxon>
        <taxon>Bosea</taxon>
    </lineage>
</organism>
<reference evidence="4" key="1">
    <citation type="submission" date="2016-10" db="EMBL/GenBank/DDBJ databases">
        <authorList>
            <person name="Varghese N."/>
            <person name="Submissions S."/>
        </authorList>
    </citation>
    <scope>NUCLEOTIDE SEQUENCE [LARGE SCALE GENOMIC DNA]</scope>
    <source>
        <strain evidence="4">LMG 26383,CCUG 61248,R- 45681</strain>
    </source>
</reference>
<feature type="compositionally biased region" description="Pro residues" evidence="1">
    <location>
        <begin position="170"/>
        <end position="179"/>
    </location>
</feature>
<evidence type="ECO:0000313" key="4">
    <source>
        <dbReference type="Proteomes" id="UP000199664"/>
    </source>
</evidence>
<feature type="compositionally biased region" description="Basic and acidic residues" evidence="1">
    <location>
        <begin position="121"/>
        <end position="132"/>
    </location>
</feature>
<feature type="compositionally biased region" description="Low complexity" evidence="1">
    <location>
        <begin position="180"/>
        <end position="192"/>
    </location>
</feature>
<gene>
    <name evidence="3" type="ORF">SAMN04515666_11038</name>
</gene>
<accession>A0A1H7XIB5</accession>
<dbReference type="AlphaFoldDB" id="A0A1H7XIB5"/>
<feature type="compositionally biased region" description="Basic and acidic residues" evidence="1">
    <location>
        <begin position="323"/>
        <end position="333"/>
    </location>
</feature>
<feature type="compositionally biased region" description="Pro residues" evidence="1">
    <location>
        <begin position="244"/>
        <end position="275"/>
    </location>
</feature>
<dbReference type="PANTHER" id="PTHR38766:SF1">
    <property type="entry name" value="FLAGELLAR PROTEIN FLIO"/>
    <property type="match status" value="1"/>
</dbReference>
<name>A0A1H7XIB5_9HYPH</name>
<evidence type="ECO:0000256" key="1">
    <source>
        <dbReference type="SAM" id="MobiDB-lite"/>
    </source>
</evidence>
<dbReference type="EMBL" id="FOAN01000010">
    <property type="protein sequence ID" value="SEM33526.1"/>
    <property type="molecule type" value="Genomic_DNA"/>
</dbReference>
<keyword evidence="4" id="KW-1185">Reference proteome</keyword>
<sequence length="464" mass="48293">MQTLFGFELSSGLRWIIAFAVVLLLVALLGFFLRRMSGGRLKFKGQGGGRTRQPRLGVVDVYDLDRQRQLILVRRDNVEHLVMIGGASDVVVETNIVRSGGRVAAPLPSEGLAERPLAFEPESRPQPAEDTRPASPPPVTAPAVPVDPVPPPRPVSPPPPAPPRAVVQPPVQPQPPRPAQAPNAIPPAVAAGAGAGIGATLARDPAPSASASELGDMARQLEEALKRPFSAVRPGSTPARTEPEAPPAPKPVVPPPAPPVQQAPVKPPAPTPGPARPALDMEAELEMALGLKPAPARPAASEAPLVAPPVFAPPKPPAPAPVKLDEKKPEPAKEQVLPVSVSEADKPGKFTPVFDDVLGAVENAAKAEGQGKNQPKPNEQKPAEGKPAEVKPAESKSTEAKSTEAKSAETKPADAKPADAKPVEAKPADEPKAAAKPPEDDPFSVDAIEAEFARLLGRDPKPKG</sequence>
<dbReference type="PRINTS" id="PR01217">
    <property type="entry name" value="PRICHEXTENSN"/>
</dbReference>
<proteinExistence type="predicted"/>
<evidence type="ECO:0000256" key="2">
    <source>
        <dbReference type="SAM" id="Phobius"/>
    </source>
</evidence>
<keyword evidence="3" id="KW-0969">Cilium</keyword>
<dbReference type="STRING" id="1036779.SAMN04515666_11038"/>
<keyword evidence="2" id="KW-1133">Transmembrane helix</keyword>
<keyword evidence="2" id="KW-0472">Membrane</keyword>
<keyword evidence="2" id="KW-0812">Transmembrane</keyword>
<feature type="compositionally biased region" description="Low complexity" evidence="1">
    <location>
        <begin position="293"/>
        <end position="305"/>
    </location>
</feature>